<comment type="caution">
    <text evidence="4">The sequence shown here is derived from an EMBL/GenBank/DDBJ whole genome shotgun (WGS) entry which is preliminary data.</text>
</comment>
<protein>
    <submittedName>
        <fullName evidence="4">Relaxase</fullName>
    </submittedName>
</protein>
<accession>A0A2M9FWL6</accession>
<dbReference type="EMBL" id="PHIG01000054">
    <property type="protein sequence ID" value="PJK27860.1"/>
    <property type="molecule type" value="Genomic_DNA"/>
</dbReference>
<dbReference type="InterPro" id="IPR005094">
    <property type="entry name" value="Endonuclease_MobA/VirD2"/>
</dbReference>
<evidence type="ECO:0000259" key="2">
    <source>
        <dbReference type="Pfam" id="PF03432"/>
    </source>
</evidence>
<dbReference type="InterPro" id="IPR054462">
    <property type="entry name" value="TraI_M"/>
</dbReference>
<feature type="domain" description="MobA/VirD2-like nuclease" evidence="2">
    <location>
        <begin position="33"/>
        <end position="156"/>
    </location>
</feature>
<dbReference type="OrthoDB" id="279005at2"/>
<dbReference type="Pfam" id="PF03432">
    <property type="entry name" value="Relaxase"/>
    <property type="match status" value="1"/>
</dbReference>
<feature type="coiled-coil region" evidence="1">
    <location>
        <begin position="445"/>
        <end position="475"/>
    </location>
</feature>
<keyword evidence="5" id="KW-1185">Reference proteome</keyword>
<dbReference type="RefSeq" id="WP_109795685.1">
    <property type="nucleotide sequence ID" value="NZ_PHIG01000054.1"/>
</dbReference>
<reference evidence="4 5" key="1">
    <citation type="submission" date="2017-11" db="EMBL/GenBank/DDBJ databases">
        <title>Draft genome sequence of Rhizobiales bacterium SY3-13.</title>
        <authorList>
            <person name="Sun C."/>
        </authorList>
    </citation>
    <scope>NUCLEOTIDE SEQUENCE [LARGE SCALE GENOMIC DNA]</scope>
    <source>
        <strain evidence="4 5">SY3-13</strain>
    </source>
</reference>
<name>A0A2M9FWL6_9PROT</name>
<dbReference type="Pfam" id="PF22863">
    <property type="entry name" value="TraI_middle"/>
    <property type="match status" value="1"/>
</dbReference>
<dbReference type="AlphaFoldDB" id="A0A2M9FWL6"/>
<evidence type="ECO:0000313" key="4">
    <source>
        <dbReference type="EMBL" id="PJK27860.1"/>
    </source>
</evidence>
<keyword evidence="1" id="KW-0175">Coiled coil</keyword>
<evidence type="ECO:0000256" key="1">
    <source>
        <dbReference type="SAM" id="Coils"/>
    </source>
</evidence>
<sequence>MRFKVPKRQPESFKASSLYLAGQVRGLSPDRVEFVEGCNLYTTDPRAAAAVMEATAAKSRRCKTPAYHFIITFDPKDAEAGRVTEEVKRDVAGKVLHDMGLGEHQALVYSHKDTDHPHLHFLVNRIHPTRHKAYSRHRDGTRLAEIVQTRARELGLNVLRNREYGREHEIDNQPTPTDAEYWQARREDREARTRFGKGRIVGLRALLREDFWQASSWKDLTQRLNDKGLTLEMKGRGLIITDGEGYAKLSEMGKGVRRDRLQARFEQTYGNFLIERARELAQRREDPSGVDTEGMTPAEKRTVERLMNDDALPPRQNPVERLDQLDMDYRYWSEIDAAYRRGRNRIDYAKRQETYLQEREKTNTEWFRKRTVSLLRILDGVYRDPYAAKSAWDILERTHGEAEAERMVKENPLVLGEARGTRIGEWRDAERQEAKRLSRYLGARRRKWREAKNDLERTRVQLERARERKSRAIHDYRMLQGVAGTPDELRKIMIRKIAARSRALERVTEQAIRRSRFADERKEQLHRAYLRAKERSLERQRKRERQKALGLEIDID</sequence>
<dbReference type="Proteomes" id="UP000229498">
    <property type="component" value="Unassembled WGS sequence"/>
</dbReference>
<gene>
    <name evidence="4" type="ORF">CVT23_20530</name>
</gene>
<feature type="domain" description="TraI-like middle" evidence="3">
    <location>
        <begin position="207"/>
        <end position="266"/>
    </location>
</feature>
<evidence type="ECO:0000259" key="3">
    <source>
        <dbReference type="Pfam" id="PF22863"/>
    </source>
</evidence>
<evidence type="ECO:0000313" key="5">
    <source>
        <dbReference type="Proteomes" id="UP000229498"/>
    </source>
</evidence>
<organism evidence="4 5">
    <name type="scientific">Minwuia thermotolerans</name>
    <dbReference type="NCBI Taxonomy" id="2056226"/>
    <lineage>
        <taxon>Bacteria</taxon>
        <taxon>Pseudomonadati</taxon>
        <taxon>Pseudomonadota</taxon>
        <taxon>Alphaproteobacteria</taxon>
        <taxon>Minwuiales</taxon>
        <taxon>Minwuiaceae</taxon>
        <taxon>Minwuia</taxon>
    </lineage>
</organism>
<proteinExistence type="predicted"/>